<dbReference type="AlphaFoldDB" id="A0A7X0INV2"/>
<dbReference type="RefSeq" id="WP_184703273.1">
    <property type="nucleotide sequence ID" value="NZ_JACHBG010000003.1"/>
</dbReference>
<dbReference type="InterPro" id="IPR050789">
    <property type="entry name" value="Diverse_Enzym_Activities"/>
</dbReference>
<dbReference type="SUPFAM" id="SSF56601">
    <property type="entry name" value="beta-lactamase/transpeptidase-like"/>
    <property type="match status" value="1"/>
</dbReference>
<reference evidence="2 3" key="1">
    <citation type="submission" date="2020-08" db="EMBL/GenBank/DDBJ databases">
        <title>Genomic Encyclopedia of Type Strains, Phase IV (KMG-V): Genome sequencing to study the core and pangenomes of soil and plant-associated prokaryotes.</title>
        <authorList>
            <person name="Whitman W."/>
        </authorList>
    </citation>
    <scope>NUCLEOTIDE SEQUENCE [LARGE SCALE GENOMIC DNA]</scope>
    <source>
        <strain evidence="2 3">SEMIA 4060</strain>
    </source>
</reference>
<proteinExistence type="predicted"/>
<dbReference type="InterPro" id="IPR012338">
    <property type="entry name" value="Beta-lactam/transpept-like"/>
</dbReference>
<evidence type="ECO:0000259" key="1">
    <source>
        <dbReference type="Pfam" id="PF00144"/>
    </source>
</evidence>
<dbReference type="InterPro" id="IPR001466">
    <property type="entry name" value="Beta-lactam-related"/>
</dbReference>
<dbReference type="Pfam" id="PF00144">
    <property type="entry name" value="Beta-lactamase"/>
    <property type="match status" value="1"/>
</dbReference>
<dbReference type="Proteomes" id="UP000565576">
    <property type="component" value="Unassembled WGS sequence"/>
</dbReference>
<dbReference type="PANTHER" id="PTHR43283">
    <property type="entry name" value="BETA-LACTAMASE-RELATED"/>
    <property type="match status" value="1"/>
</dbReference>
<dbReference type="PANTHER" id="PTHR43283:SF7">
    <property type="entry name" value="BETA-LACTAMASE-RELATED DOMAIN-CONTAINING PROTEIN"/>
    <property type="match status" value="1"/>
</dbReference>
<organism evidence="2 3">
    <name type="scientific">Rhizobium lusitanum</name>
    <dbReference type="NCBI Taxonomy" id="293958"/>
    <lineage>
        <taxon>Bacteria</taxon>
        <taxon>Pseudomonadati</taxon>
        <taxon>Pseudomonadota</taxon>
        <taxon>Alphaproteobacteria</taxon>
        <taxon>Hyphomicrobiales</taxon>
        <taxon>Rhizobiaceae</taxon>
        <taxon>Rhizobium/Agrobacterium group</taxon>
        <taxon>Rhizobium</taxon>
    </lineage>
</organism>
<dbReference type="EMBL" id="JACHBG010000003">
    <property type="protein sequence ID" value="MBB6484413.1"/>
    <property type="molecule type" value="Genomic_DNA"/>
</dbReference>
<comment type="caution">
    <text evidence="2">The sequence shown here is derived from an EMBL/GenBank/DDBJ whole genome shotgun (WGS) entry which is preliminary data.</text>
</comment>
<dbReference type="Gene3D" id="3.40.710.10">
    <property type="entry name" value="DD-peptidase/beta-lactamase superfamily"/>
    <property type="match status" value="1"/>
</dbReference>
<gene>
    <name evidence="2" type="ORF">GGD46_001691</name>
</gene>
<accession>A0A7X0INV2</accession>
<evidence type="ECO:0000313" key="3">
    <source>
        <dbReference type="Proteomes" id="UP000565576"/>
    </source>
</evidence>
<sequence>MAGIQGSSRSALDSETLQALGFDPALGRKFAAGIEAGLLRDLHVVVAARSGQTFLEYYGTGPDENWGTSLGDVAFDADTLHDLRSVTKSVTGLLYGIALDRGLVPSLDASLYEQFPEYGDLAKDPARAGITINHALTMTLGMEWDENRPYYDPLNSEIAMENAPDRYRFVLERPIIAEPGTRWIYSGGSVALIGAIIERGTGKRLPDFAQEVLFAPLDIAKFHWSAGHDGVASAASGLRLTAPDLLKIGTLFVQKGAWNGQRIVSEDWVAQSLAPAILSTEDGLGYGRLWFSGDAPAPAFADPRPWYAGFGNGGQRLWLMPDAGIAAVIYSGKYNFWDAWITPTRVWREIILANFLEA</sequence>
<evidence type="ECO:0000313" key="2">
    <source>
        <dbReference type="EMBL" id="MBB6484413.1"/>
    </source>
</evidence>
<protein>
    <submittedName>
        <fullName evidence="2">CubicO group peptidase (Beta-lactamase class C family)</fullName>
    </submittedName>
</protein>
<feature type="domain" description="Beta-lactamase-related" evidence="1">
    <location>
        <begin position="45"/>
        <end position="331"/>
    </location>
</feature>
<name>A0A7X0INV2_9HYPH</name>